<dbReference type="Proteomes" id="UP000176581">
    <property type="component" value="Unassembled WGS sequence"/>
</dbReference>
<evidence type="ECO:0000313" key="3">
    <source>
        <dbReference type="Proteomes" id="UP000176581"/>
    </source>
</evidence>
<protein>
    <recommendedName>
        <fullName evidence="1">ASCH domain-containing protein</fullName>
    </recommendedName>
</protein>
<accession>A0A1F8FPB0</accession>
<dbReference type="EMBL" id="MGJV01000018">
    <property type="protein sequence ID" value="OGN14933.1"/>
    <property type="molecule type" value="Genomic_DNA"/>
</dbReference>
<gene>
    <name evidence="2" type="ORF">A3J47_00790</name>
</gene>
<proteinExistence type="predicted"/>
<dbReference type="SUPFAM" id="SSF88697">
    <property type="entry name" value="PUA domain-like"/>
    <property type="match status" value="1"/>
</dbReference>
<reference evidence="2 3" key="1">
    <citation type="journal article" date="2016" name="Nat. Commun.">
        <title>Thousands of microbial genomes shed light on interconnected biogeochemical processes in an aquifer system.</title>
        <authorList>
            <person name="Anantharaman K."/>
            <person name="Brown C.T."/>
            <person name="Hug L.A."/>
            <person name="Sharon I."/>
            <person name="Castelle C.J."/>
            <person name="Probst A.J."/>
            <person name="Thomas B.C."/>
            <person name="Singh A."/>
            <person name="Wilkins M.J."/>
            <person name="Karaoz U."/>
            <person name="Brodie E.L."/>
            <person name="Williams K.H."/>
            <person name="Hubbard S.S."/>
            <person name="Banfield J.F."/>
        </authorList>
    </citation>
    <scope>NUCLEOTIDE SEQUENCE [LARGE SCALE GENOMIC DNA]</scope>
</reference>
<name>A0A1F8FPB0_9BACT</name>
<organism evidence="2 3">
    <name type="scientific">Candidatus Yanofskybacteria bacterium RIFCSPHIGHO2_02_FULL_43_22</name>
    <dbReference type="NCBI Taxonomy" id="1802681"/>
    <lineage>
        <taxon>Bacteria</taxon>
        <taxon>Candidatus Yanofskyibacteriota</taxon>
    </lineage>
</organism>
<dbReference type="Pfam" id="PF04266">
    <property type="entry name" value="ASCH"/>
    <property type="match status" value="1"/>
</dbReference>
<dbReference type="InterPro" id="IPR015947">
    <property type="entry name" value="PUA-like_sf"/>
</dbReference>
<comment type="caution">
    <text evidence="2">The sequence shown here is derived from an EMBL/GenBank/DDBJ whole genome shotgun (WGS) entry which is preliminary data.</text>
</comment>
<dbReference type="Gene3D" id="2.30.130.30">
    <property type="entry name" value="Hypothetical protein"/>
    <property type="match status" value="1"/>
</dbReference>
<dbReference type="AlphaFoldDB" id="A0A1F8FPB0"/>
<sequence>MTKYILKFRIINRATFLDIKSGRKTVETRAATEKYRNIKKGDLLVLVCGKEKFEKKVKKARIFKTIVSMVKVYPPDKIMPDVSSVRELREAYYGYPHYGEKIKKYGLVALEI</sequence>
<dbReference type="InterPro" id="IPR007374">
    <property type="entry name" value="ASCH_domain"/>
</dbReference>
<evidence type="ECO:0000259" key="1">
    <source>
        <dbReference type="Pfam" id="PF04266"/>
    </source>
</evidence>
<feature type="domain" description="ASCH" evidence="1">
    <location>
        <begin position="18"/>
        <end position="111"/>
    </location>
</feature>
<evidence type="ECO:0000313" key="2">
    <source>
        <dbReference type="EMBL" id="OGN14933.1"/>
    </source>
</evidence>